<dbReference type="EMBL" id="CP125947">
    <property type="protein sequence ID" value="WHS67159.1"/>
    <property type="molecule type" value="Genomic_DNA"/>
</dbReference>
<gene>
    <name evidence="1" type="ORF">QMY55_08590</name>
</gene>
<name>A0ABY8SZ40_9BURK</name>
<proteinExistence type="predicted"/>
<evidence type="ECO:0000313" key="1">
    <source>
        <dbReference type="EMBL" id="WHS67159.1"/>
    </source>
</evidence>
<evidence type="ECO:0008006" key="3">
    <source>
        <dbReference type="Google" id="ProtNLM"/>
    </source>
</evidence>
<reference evidence="1 2" key="1">
    <citation type="submission" date="2023-05" db="EMBL/GenBank/DDBJ databases">
        <authorList>
            <person name="Yin Y."/>
            <person name="Lu Z."/>
        </authorList>
    </citation>
    <scope>NUCLEOTIDE SEQUENCE [LARGE SCALE GENOMIC DNA]</scope>
    <source>
        <strain evidence="1 2">ZM22</strain>
    </source>
</reference>
<accession>A0ABY8SZ40</accession>
<protein>
    <recommendedName>
        <fullName evidence="3">Phage tail protein</fullName>
    </recommendedName>
</protein>
<dbReference type="RefSeq" id="WP_283488206.1">
    <property type="nucleotide sequence ID" value="NZ_CP125947.1"/>
</dbReference>
<organism evidence="1 2">
    <name type="scientific">Comamonas resistens</name>
    <dbReference type="NCBI Taxonomy" id="3046670"/>
    <lineage>
        <taxon>Bacteria</taxon>
        <taxon>Pseudomonadati</taxon>
        <taxon>Pseudomonadota</taxon>
        <taxon>Betaproteobacteria</taxon>
        <taxon>Burkholderiales</taxon>
        <taxon>Comamonadaceae</taxon>
        <taxon>Comamonas</taxon>
    </lineage>
</organism>
<dbReference type="Proteomes" id="UP001240697">
    <property type="component" value="Chromosome"/>
</dbReference>
<evidence type="ECO:0000313" key="2">
    <source>
        <dbReference type="Proteomes" id="UP001240697"/>
    </source>
</evidence>
<keyword evidence="2" id="KW-1185">Reference proteome</keyword>
<sequence length="241" mass="25070">MSEQLYTMAGTRFFISDKPVNGKGEIIPADFAGTTWIEVRGLYNVGELGGEQTINSFELLNEVWARKTKGGRDGGTLTNQFIPMALDEGQKKFLEAIESCRPYQFKIERGADCAPESVVTISVGDPAVVSWPGHGFEAGQPIVFSNEGGALPTGLTAGTVYYVIAAGLTSGAFSVGATADATDGIETTVAGSGVSTATAPPAGMTNLFQGLASDGAKSGGAKNDLYTQTWNVAVDGRVLTV</sequence>